<dbReference type="Gene3D" id="3.50.50.100">
    <property type="match status" value="1"/>
</dbReference>
<comment type="catalytic activity">
    <reaction evidence="8">
        <text>a quinone + NADH + H(+) = a quinol + NAD(+)</text>
        <dbReference type="Rhea" id="RHEA:46160"/>
        <dbReference type="ChEBI" id="CHEBI:15378"/>
        <dbReference type="ChEBI" id="CHEBI:24646"/>
        <dbReference type="ChEBI" id="CHEBI:57540"/>
        <dbReference type="ChEBI" id="CHEBI:57945"/>
        <dbReference type="ChEBI" id="CHEBI:132124"/>
        <dbReference type="EC" id="1.6.5.9"/>
    </reaction>
</comment>
<dbReference type="EMBL" id="JARRAG010000002">
    <property type="protein sequence ID" value="MDG3005416.1"/>
    <property type="molecule type" value="Genomic_DNA"/>
</dbReference>
<feature type="domain" description="External alternative NADH-ubiquinone oxidoreductase-like C-terminal" evidence="11">
    <location>
        <begin position="356"/>
        <end position="413"/>
    </location>
</feature>
<dbReference type="InterPro" id="IPR036188">
    <property type="entry name" value="FAD/NAD-bd_sf"/>
</dbReference>
<evidence type="ECO:0000259" key="10">
    <source>
        <dbReference type="Pfam" id="PF07992"/>
    </source>
</evidence>
<organism evidence="12 13">
    <name type="scientific">Paludisphaera mucosa</name>
    <dbReference type="NCBI Taxonomy" id="3030827"/>
    <lineage>
        <taxon>Bacteria</taxon>
        <taxon>Pseudomonadati</taxon>
        <taxon>Planctomycetota</taxon>
        <taxon>Planctomycetia</taxon>
        <taxon>Isosphaerales</taxon>
        <taxon>Isosphaeraceae</taxon>
        <taxon>Paludisphaera</taxon>
    </lineage>
</organism>
<comment type="similarity">
    <text evidence="1">Belongs to the NADH dehydrogenase family.</text>
</comment>
<evidence type="ECO:0000256" key="8">
    <source>
        <dbReference type="ARBA" id="ARBA00047599"/>
    </source>
</evidence>
<evidence type="ECO:0000256" key="3">
    <source>
        <dbReference type="ARBA" id="ARBA00022630"/>
    </source>
</evidence>
<keyword evidence="13" id="KW-1185">Reference proteome</keyword>
<evidence type="ECO:0000259" key="11">
    <source>
        <dbReference type="Pfam" id="PF22366"/>
    </source>
</evidence>
<dbReference type="RefSeq" id="WP_277861752.1">
    <property type="nucleotide sequence ID" value="NZ_JARRAG010000002.1"/>
</dbReference>
<keyword evidence="6 12" id="KW-0560">Oxidoreductase</keyword>
<dbReference type="PRINTS" id="PR00368">
    <property type="entry name" value="FADPNR"/>
</dbReference>
<dbReference type="SUPFAM" id="SSF51905">
    <property type="entry name" value="FAD/NAD(P)-binding domain"/>
    <property type="match status" value="2"/>
</dbReference>
<feature type="region of interest" description="Disordered" evidence="9">
    <location>
        <begin position="445"/>
        <end position="470"/>
    </location>
</feature>
<evidence type="ECO:0000256" key="7">
    <source>
        <dbReference type="ARBA" id="ARBA00023027"/>
    </source>
</evidence>
<dbReference type="InterPro" id="IPR023753">
    <property type="entry name" value="FAD/NAD-binding_dom"/>
</dbReference>
<feature type="compositionally biased region" description="Low complexity" evidence="9">
    <location>
        <begin position="445"/>
        <end position="455"/>
    </location>
</feature>
<protein>
    <recommendedName>
        <fullName evidence="2">NADH:ubiquinone reductase (non-electrogenic)</fullName>
        <ecNumber evidence="2">1.6.5.9</ecNumber>
    </recommendedName>
</protein>
<dbReference type="PANTHER" id="PTHR43706">
    <property type="entry name" value="NADH DEHYDROGENASE"/>
    <property type="match status" value="1"/>
</dbReference>
<keyword evidence="7" id="KW-0520">NAD</keyword>
<evidence type="ECO:0000313" key="13">
    <source>
        <dbReference type="Proteomes" id="UP001216907"/>
    </source>
</evidence>
<evidence type="ECO:0000313" key="12">
    <source>
        <dbReference type="EMBL" id="MDG3005416.1"/>
    </source>
</evidence>
<feature type="domain" description="FAD/NAD(P)-binding" evidence="10">
    <location>
        <begin position="8"/>
        <end position="332"/>
    </location>
</feature>
<dbReference type="Proteomes" id="UP001216907">
    <property type="component" value="Unassembled WGS sequence"/>
</dbReference>
<evidence type="ECO:0000256" key="1">
    <source>
        <dbReference type="ARBA" id="ARBA00005272"/>
    </source>
</evidence>
<keyword evidence="3" id="KW-0285">Flavoprotein</keyword>
<evidence type="ECO:0000256" key="4">
    <source>
        <dbReference type="ARBA" id="ARBA00022827"/>
    </source>
</evidence>
<evidence type="ECO:0000256" key="9">
    <source>
        <dbReference type="SAM" id="MobiDB-lite"/>
    </source>
</evidence>
<evidence type="ECO:0000256" key="2">
    <source>
        <dbReference type="ARBA" id="ARBA00012637"/>
    </source>
</evidence>
<keyword evidence="4" id="KW-0274">FAD</keyword>
<gene>
    <name evidence="12" type="ORF">PZE19_16615</name>
</gene>
<name>A0ABT6FCV6_9BACT</name>
<dbReference type="PANTHER" id="PTHR43706:SF47">
    <property type="entry name" value="EXTERNAL NADH-UBIQUINONE OXIDOREDUCTASE 1, MITOCHONDRIAL-RELATED"/>
    <property type="match status" value="1"/>
</dbReference>
<dbReference type="InterPro" id="IPR054585">
    <property type="entry name" value="NDH2-like_C"/>
</dbReference>
<comment type="caution">
    <text evidence="12">The sequence shown here is derived from an EMBL/GenBank/DDBJ whole genome shotgun (WGS) entry which is preliminary data.</text>
</comment>
<evidence type="ECO:0000256" key="5">
    <source>
        <dbReference type="ARBA" id="ARBA00022946"/>
    </source>
</evidence>
<dbReference type="Pfam" id="PF22366">
    <property type="entry name" value="NDH2_C"/>
    <property type="match status" value="1"/>
</dbReference>
<keyword evidence="5" id="KW-0809">Transit peptide</keyword>
<sequence length="470" mass="50397">MSDGRVHRVVIVGGGFAGLRAAKSLRSPAVQVTLIDRRNHHVFQPLLYQVATGLLSPANIATPLRTVFRRRRNVEVLLEEVVDFDLVGKLVRCRGRDFPYDTLVLAAGGRNHYFGRDDWEAVAPGLKSLEDATTLRRRILSAFEAAELEDDPEAREAWLTFVVIGAGPTGVEMAGAIGELARSILPREFRRISAARPRILLLEGGEDILSSFAVELTRAAVESLARLGATVRTGCVVTEVRPGLVAFRRGEAIEAVAARTVVWAAGVKGSPLGSVLALAAGSEVDPSGRVKVLADFSLPGHPDVFVIGDLAAYEATAGRPLPGVAQPALQAGAYVARLILARRRGRTPPAFRYDDRGSMATIGRNAAIAQVGRFRFSGFIACGMWMFIHLLFIEQCHNRLLVLAQWLRSYFTGARSARLIEGANGEGEVLLGSYGDDGVRIYPASASQAASGRSRPVGAGASTDEDGGPR</sequence>
<accession>A0ABT6FCV6</accession>
<dbReference type="PRINTS" id="PR00411">
    <property type="entry name" value="PNDRDTASEI"/>
</dbReference>
<dbReference type="GO" id="GO:0016491">
    <property type="term" value="F:oxidoreductase activity"/>
    <property type="evidence" value="ECO:0007669"/>
    <property type="project" value="UniProtKB-KW"/>
</dbReference>
<dbReference type="EC" id="1.6.5.9" evidence="2"/>
<dbReference type="InterPro" id="IPR045024">
    <property type="entry name" value="NDH-2"/>
</dbReference>
<proteinExistence type="inferred from homology"/>
<reference evidence="12 13" key="1">
    <citation type="submission" date="2023-03" db="EMBL/GenBank/DDBJ databases">
        <title>Paludisphaera mucosa sp. nov. a novel planctomycete from northern fen.</title>
        <authorList>
            <person name="Ivanova A."/>
        </authorList>
    </citation>
    <scope>NUCLEOTIDE SEQUENCE [LARGE SCALE GENOMIC DNA]</scope>
    <source>
        <strain evidence="12 13">Pla2</strain>
    </source>
</reference>
<evidence type="ECO:0000256" key="6">
    <source>
        <dbReference type="ARBA" id="ARBA00023002"/>
    </source>
</evidence>
<dbReference type="Pfam" id="PF07992">
    <property type="entry name" value="Pyr_redox_2"/>
    <property type="match status" value="1"/>
</dbReference>